<evidence type="ECO:0000313" key="1">
    <source>
        <dbReference type="EMBL" id="BBO76346.1"/>
    </source>
</evidence>
<evidence type="ECO:0008006" key="3">
    <source>
        <dbReference type="Google" id="ProtNLM"/>
    </source>
</evidence>
<sequence>MSFSEFELKRIDKLVGTFCRNRVPERARDQLRYSFRVEGQNVIVSEERNRRGKQEGWVVLDIARFRYVKSTRRWKLYWMRISGKWQLYEPCNEDKNLETLIEAIGKDTYGCFFG</sequence>
<dbReference type="InterPro" id="IPR021388">
    <property type="entry name" value="DUF3024"/>
</dbReference>
<evidence type="ECO:0000313" key="2">
    <source>
        <dbReference type="Proteomes" id="UP000427769"/>
    </source>
</evidence>
<gene>
    <name evidence="1" type="ORF">DSCW_37630</name>
</gene>
<accession>A0A5K7Z3L8</accession>
<dbReference type="EMBL" id="AP021875">
    <property type="protein sequence ID" value="BBO76346.1"/>
    <property type="molecule type" value="Genomic_DNA"/>
</dbReference>
<dbReference type="KEGG" id="dwd:DSCW_37630"/>
<dbReference type="RefSeq" id="WP_155305178.1">
    <property type="nucleotide sequence ID" value="NZ_AP021875.1"/>
</dbReference>
<dbReference type="Proteomes" id="UP000427769">
    <property type="component" value="Chromosome"/>
</dbReference>
<dbReference type="Pfam" id="PF11225">
    <property type="entry name" value="DUF3024"/>
    <property type="match status" value="1"/>
</dbReference>
<dbReference type="AlphaFoldDB" id="A0A5K7Z3L8"/>
<dbReference type="OrthoDB" id="1362002at2"/>
<reference evidence="1 2" key="1">
    <citation type="submission" date="2019-11" db="EMBL/GenBank/DDBJ databases">
        <title>Comparative genomics of hydrocarbon-degrading Desulfosarcina strains.</title>
        <authorList>
            <person name="Watanabe M."/>
            <person name="Kojima H."/>
            <person name="Fukui M."/>
        </authorList>
    </citation>
    <scope>NUCLEOTIDE SEQUENCE [LARGE SCALE GENOMIC DNA]</scope>
    <source>
        <strain evidence="1 2">PP31</strain>
    </source>
</reference>
<proteinExistence type="predicted"/>
<name>A0A5K7Z3L8_9BACT</name>
<protein>
    <recommendedName>
        <fullName evidence="3">DUF3024 domain-containing protein</fullName>
    </recommendedName>
</protein>
<keyword evidence="2" id="KW-1185">Reference proteome</keyword>
<organism evidence="1 2">
    <name type="scientific">Desulfosarcina widdelii</name>
    <dbReference type="NCBI Taxonomy" id="947919"/>
    <lineage>
        <taxon>Bacteria</taxon>
        <taxon>Pseudomonadati</taxon>
        <taxon>Thermodesulfobacteriota</taxon>
        <taxon>Desulfobacteria</taxon>
        <taxon>Desulfobacterales</taxon>
        <taxon>Desulfosarcinaceae</taxon>
        <taxon>Desulfosarcina</taxon>
    </lineage>
</organism>